<reference evidence="2" key="1">
    <citation type="submission" date="2018-11" db="EMBL/GenBank/DDBJ databases">
        <authorList>
            <person name="Alioto T."/>
            <person name="Alioto T."/>
        </authorList>
    </citation>
    <scope>NUCLEOTIDE SEQUENCE</scope>
</reference>
<dbReference type="Pfam" id="PF25244">
    <property type="entry name" value="PML_C"/>
    <property type="match status" value="1"/>
</dbReference>
<evidence type="ECO:0000313" key="2">
    <source>
        <dbReference type="EMBL" id="VDI18386.1"/>
    </source>
</evidence>
<evidence type="ECO:0000313" key="3">
    <source>
        <dbReference type="Proteomes" id="UP000596742"/>
    </source>
</evidence>
<keyword evidence="3" id="KW-1185">Reference proteome</keyword>
<dbReference type="InterPro" id="IPR036397">
    <property type="entry name" value="RNaseH_sf"/>
</dbReference>
<evidence type="ECO:0000259" key="1">
    <source>
        <dbReference type="Pfam" id="PF25244"/>
    </source>
</evidence>
<organism evidence="2 3">
    <name type="scientific">Mytilus galloprovincialis</name>
    <name type="common">Mediterranean mussel</name>
    <dbReference type="NCBI Taxonomy" id="29158"/>
    <lineage>
        <taxon>Eukaryota</taxon>
        <taxon>Metazoa</taxon>
        <taxon>Spiralia</taxon>
        <taxon>Lophotrochozoa</taxon>
        <taxon>Mollusca</taxon>
        <taxon>Bivalvia</taxon>
        <taxon>Autobranchia</taxon>
        <taxon>Pteriomorphia</taxon>
        <taxon>Mytilida</taxon>
        <taxon>Mytiloidea</taxon>
        <taxon>Mytilidae</taxon>
        <taxon>Mytilinae</taxon>
        <taxon>Mytilus</taxon>
    </lineage>
</organism>
<accession>A0A8B6DED2</accession>
<feature type="domain" description="PML C-terminal" evidence="1">
    <location>
        <begin position="193"/>
        <end position="258"/>
    </location>
</feature>
<dbReference type="AlphaFoldDB" id="A0A8B6DED2"/>
<dbReference type="InterPro" id="IPR012337">
    <property type="entry name" value="RNaseH-like_sf"/>
</dbReference>
<name>A0A8B6DED2_MYTGA</name>
<protein>
    <recommendedName>
        <fullName evidence="1">PML C-terminal domain-containing protein</fullName>
    </recommendedName>
</protein>
<sequence>MVVLEVLAIGLPQVSFKKNKGHKYLVDANRTAGLSPGVHTSKVSTLRDLQYKKRKAIAITKKAKLRRLELKTERNQDISSCEVREGISYQSGIDMEESRLDPENITEIPPPRTSRIEASPKHDSVTEIFFDIEATGLSRSSHITQLAAKSAAESFSRFVLPQHQITPKAAEITGLTFENGQLLSKGNVLPALLIDRKILSLGMARIIASSGLCLEHLKLAFSRNGCKGIKDLFTEKSGSGVRVTKSEKIIRQVSDFLKE</sequence>
<dbReference type="EMBL" id="UYJE01003333">
    <property type="protein sequence ID" value="VDI18386.1"/>
    <property type="molecule type" value="Genomic_DNA"/>
</dbReference>
<dbReference type="Proteomes" id="UP000596742">
    <property type="component" value="Unassembled WGS sequence"/>
</dbReference>
<gene>
    <name evidence="2" type="ORF">MGAL_10B016880</name>
</gene>
<dbReference type="Gene3D" id="3.30.420.10">
    <property type="entry name" value="Ribonuclease H-like superfamily/Ribonuclease H"/>
    <property type="match status" value="1"/>
</dbReference>
<dbReference type="GO" id="GO:0003676">
    <property type="term" value="F:nucleic acid binding"/>
    <property type="evidence" value="ECO:0007669"/>
    <property type="project" value="InterPro"/>
</dbReference>
<dbReference type="OrthoDB" id="6140795at2759"/>
<proteinExistence type="predicted"/>
<dbReference type="SUPFAM" id="SSF53098">
    <property type="entry name" value="Ribonuclease H-like"/>
    <property type="match status" value="1"/>
</dbReference>
<dbReference type="InterPro" id="IPR057617">
    <property type="entry name" value="PML_C"/>
</dbReference>
<comment type="caution">
    <text evidence="2">The sequence shown here is derived from an EMBL/GenBank/DDBJ whole genome shotgun (WGS) entry which is preliminary data.</text>
</comment>